<dbReference type="InterPro" id="IPR051489">
    <property type="entry name" value="ADAM_Metalloproteinase"/>
</dbReference>
<dbReference type="Pfam" id="PF13688">
    <property type="entry name" value="Reprolysin_5"/>
    <property type="match status" value="1"/>
</dbReference>
<evidence type="ECO:0000256" key="2">
    <source>
        <dbReference type="SAM" id="SignalP"/>
    </source>
</evidence>
<dbReference type="AlphaFoldDB" id="A0A6P7G5D5"/>
<dbReference type="InterPro" id="IPR001590">
    <property type="entry name" value="Peptidase_M12B"/>
</dbReference>
<evidence type="ECO:0000313" key="5">
    <source>
        <dbReference type="RefSeq" id="XP_028144259.1"/>
    </source>
</evidence>
<dbReference type="RefSeq" id="XP_028144259.1">
    <property type="nucleotide sequence ID" value="XM_028288458.1"/>
</dbReference>
<sequence length="687" mass="78890">MGSFKFTYILILFFTLCYCEWKFDIKDYINLKLSKHFVISTNIAIQNYSQMLTDQLKHGLHFHIHLNTEEDLQIYIKTKPERLSKKTKFIIIENDENTTTLTHPNKLVEGFITKEKYGSYVIGYLEDFYFYGKIVMTDKVFYIENLKKYIDIFPEYFNTSYNAIAFERDFLSSESKNKFKETYYLKPQDVDHSYRTISKRMAVRGKLCSLLVLIDYSFLSIVHHFNTDSAVNQVLMAVEEANSLFRSTDFDENGYPDNIGFYVKYCIVEKTRRSNLLPPYSGTPMEAKLFVKMFSQNNLLPNVCLGVAFTGQSFKNNILGISYSPVPAKIMALGGICGLYLNTLAVSARSSGRNILQFIFNLSLCHELGHSFGADHDSTKKCEGYLMSPQTPPDQDRKHFIFSPCSKRDMLITMRHKGQCFEDDHDAFCGNKIKEETEECDCGPVRDCWEFDKCCIPHGRRNACKINRDYGYKCHPSQGLCCTSQCQYANLESYGLECKNFQKACPCKSNEKNCTCGVNGYCLGNQCHSEECTRVGLEECSCPKGLNVTNCRTCCFSKTNSTLTCSLSNEITRYAVKLDRGILQHLKKQPHKNKLQNVKYGFYETYCDGSECIQLYFRSVQFGEFCTSFGKLGNCSVNNVCEIQEKLFVYTGIFDKRLLRSGGILKINHGFNALFVLYLAKYIVLNL</sequence>
<dbReference type="PROSITE" id="PS50215">
    <property type="entry name" value="ADAM_MEPRO"/>
    <property type="match status" value="1"/>
</dbReference>
<proteinExistence type="predicted"/>
<comment type="caution">
    <text evidence="1">Lacks conserved residue(s) required for the propagation of feature annotation.</text>
</comment>
<dbReference type="PANTHER" id="PTHR45702">
    <property type="entry name" value="ADAM10/ADAM17 METALLOPEPTIDASE FAMILY MEMBER"/>
    <property type="match status" value="1"/>
</dbReference>
<gene>
    <name evidence="5" type="primary">LOC114337894</name>
</gene>
<keyword evidence="1" id="KW-0862">Zinc</keyword>
<feature type="binding site" evidence="1">
    <location>
        <position position="370"/>
    </location>
    <ligand>
        <name>Zn(2+)</name>
        <dbReference type="ChEBI" id="CHEBI:29105"/>
        <note>catalytic</note>
    </ligand>
</feature>
<evidence type="ECO:0000256" key="1">
    <source>
        <dbReference type="PROSITE-ProRule" id="PRU00276"/>
    </source>
</evidence>
<name>A0A6P7G5D5_DIAVI</name>
<feature type="signal peptide" evidence="2">
    <location>
        <begin position="1"/>
        <end position="19"/>
    </location>
</feature>
<dbReference type="GO" id="GO:0046872">
    <property type="term" value="F:metal ion binding"/>
    <property type="evidence" value="ECO:0007669"/>
    <property type="project" value="UniProtKB-KW"/>
</dbReference>
<feature type="active site" evidence="1">
    <location>
        <position position="367"/>
    </location>
</feature>
<keyword evidence="2" id="KW-0732">Signal</keyword>
<keyword evidence="1" id="KW-0479">Metal-binding</keyword>
<dbReference type="SUPFAM" id="SSF55486">
    <property type="entry name" value="Metalloproteases ('zincins'), catalytic domain"/>
    <property type="match status" value="1"/>
</dbReference>
<dbReference type="GO" id="GO:0004222">
    <property type="term" value="F:metalloendopeptidase activity"/>
    <property type="evidence" value="ECO:0007669"/>
    <property type="project" value="InterPro"/>
</dbReference>
<feature type="binding site" evidence="1">
    <location>
        <position position="376"/>
    </location>
    <ligand>
        <name>Zn(2+)</name>
        <dbReference type="ChEBI" id="CHEBI:29105"/>
        <note>catalytic</note>
    </ligand>
</feature>
<feature type="domain" description="Disintegrin" evidence="3">
    <location>
        <begin position="426"/>
        <end position="524"/>
    </location>
</feature>
<protein>
    <submittedName>
        <fullName evidence="5">Disintegrin and metalloproteinase domain-containing protein 10-like isoform X1</fullName>
    </submittedName>
</protein>
<dbReference type="InterPro" id="IPR001762">
    <property type="entry name" value="Disintegrin_dom"/>
</dbReference>
<dbReference type="GO" id="GO:0006509">
    <property type="term" value="P:membrane protein ectodomain proteolysis"/>
    <property type="evidence" value="ECO:0007669"/>
    <property type="project" value="TreeGrafter"/>
</dbReference>
<organism evidence="5">
    <name type="scientific">Diabrotica virgifera virgifera</name>
    <name type="common">western corn rootworm</name>
    <dbReference type="NCBI Taxonomy" id="50390"/>
    <lineage>
        <taxon>Eukaryota</taxon>
        <taxon>Metazoa</taxon>
        <taxon>Ecdysozoa</taxon>
        <taxon>Arthropoda</taxon>
        <taxon>Hexapoda</taxon>
        <taxon>Insecta</taxon>
        <taxon>Pterygota</taxon>
        <taxon>Neoptera</taxon>
        <taxon>Endopterygota</taxon>
        <taxon>Coleoptera</taxon>
        <taxon>Polyphaga</taxon>
        <taxon>Cucujiformia</taxon>
        <taxon>Chrysomeloidea</taxon>
        <taxon>Chrysomelidae</taxon>
        <taxon>Galerucinae</taxon>
        <taxon>Diabroticina</taxon>
        <taxon>Diabroticites</taxon>
        <taxon>Diabrotica</taxon>
    </lineage>
</organism>
<feature type="chain" id="PRO_5028102071" evidence="2">
    <location>
        <begin position="20"/>
        <end position="687"/>
    </location>
</feature>
<dbReference type="InterPro" id="IPR024079">
    <property type="entry name" value="MetalloPept_cat_dom_sf"/>
</dbReference>
<dbReference type="GO" id="GO:0005886">
    <property type="term" value="C:plasma membrane"/>
    <property type="evidence" value="ECO:0007669"/>
    <property type="project" value="TreeGrafter"/>
</dbReference>
<evidence type="ECO:0000259" key="3">
    <source>
        <dbReference type="PROSITE" id="PS50214"/>
    </source>
</evidence>
<dbReference type="InParanoid" id="A0A6P7G5D5"/>
<dbReference type="Gene3D" id="3.40.390.10">
    <property type="entry name" value="Collagenase (Catalytic Domain)"/>
    <property type="match status" value="1"/>
</dbReference>
<feature type="domain" description="Peptidase M12B" evidence="4">
    <location>
        <begin position="206"/>
        <end position="410"/>
    </location>
</feature>
<reference evidence="5" key="1">
    <citation type="submission" date="2025-08" db="UniProtKB">
        <authorList>
            <consortium name="RefSeq"/>
        </authorList>
    </citation>
    <scope>IDENTIFICATION</scope>
    <source>
        <tissue evidence="5">Whole insect</tissue>
    </source>
</reference>
<evidence type="ECO:0000259" key="4">
    <source>
        <dbReference type="PROSITE" id="PS50215"/>
    </source>
</evidence>
<dbReference type="SMART" id="SM00050">
    <property type="entry name" value="DISIN"/>
    <property type="match status" value="1"/>
</dbReference>
<dbReference type="PANTHER" id="PTHR45702:SF2">
    <property type="entry name" value="KUZBANIAN, ISOFORM A"/>
    <property type="match status" value="1"/>
</dbReference>
<accession>A0A6P7G5D5</accession>
<feature type="binding site" evidence="1">
    <location>
        <position position="366"/>
    </location>
    <ligand>
        <name>Zn(2+)</name>
        <dbReference type="ChEBI" id="CHEBI:29105"/>
        <note>catalytic</note>
    </ligand>
</feature>
<dbReference type="PROSITE" id="PS50214">
    <property type="entry name" value="DISINTEGRIN_2"/>
    <property type="match status" value="1"/>
</dbReference>